<evidence type="ECO:0000313" key="4">
    <source>
        <dbReference type="Proteomes" id="UP000236333"/>
    </source>
</evidence>
<dbReference type="EMBL" id="PGGS01001319">
    <property type="protein sequence ID" value="PNH00543.1"/>
    <property type="molecule type" value="Genomic_DNA"/>
</dbReference>
<accession>A0A2J7ZJV4</accession>
<dbReference type="Proteomes" id="UP000236333">
    <property type="component" value="Unassembled WGS sequence"/>
</dbReference>
<reference evidence="3 4" key="1">
    <citation type="journal article" date="2017" name="Mol. Biol. Evol.">
        <title>The 4-celled Tetrabaena socialis nuclear genome reveals the essential components for genetic control of cell number at the origin of multicellularity in the volvocine lineage.</title>
        <authorList>
            <person name="Featherston J."/>
            <person name="Arakaki Y."/>
            <person name="Hanschen E.R."/>
            <person name="Ferris P.J."/>
            <person name="Michod R.E."/>
            <person name="Olson B.J.S.C."/>
            <person name="Nozaki H."/>
            <person name="Durand P.M."/>
        </authorList>
    </citation>
    <scope>NUCLEOTIDE SEQUENCE [LARGE SCALE GENOMIC DNA]</scope>
    <source>
        <strain evidence="3 4">NIES-571</strain>
    </source>
</reference>
<keyword evidence="4" id="KW-1185">Reference proteome</keyword>
<comment type="caution">
    <text evidence="3">The sequence shown here is derived from an EMBL/GenBank/DDBJ whole genome shotgun (WGS) entry which is preliminary data.</text>
</comment>
<name>A0A2J7ZJV4_9CHLO</name>
<dbReference type="OrthoDB" id="6770063at2759"/>
<dbReference type="InterPro" id="IPR000772">
    <property type="entry name" value="Ricin_B_lectin"/>
</dbReference>
<dbReference type="PROSITE" id="PS50231">
    <property type="entry name" value="RICIN_B_LECTIN"/>
    <property type="match status" value="1"/>
</dbReference>
<proteinExistence type="predicted"/>
<feature type="compositionally biased region" description="Pro residues" evidence="1">
    <location>
        <begin position="11"/>
        <end position="23"/>
    </location>
</feature>
<dbReference type="InterPro" id="IPR035992">
    <property type="entry name" value="Ricin_B-like_lectins"/>
</dbReference>
<evidence type="ECO:0000256" key="1">
    <source>
        <dbReference type="SAM" id="MobiDB-lite"/>
    </source>
</evidence>
<dbReference type="SMART" id="SM00458">
    <property type="entry name" value="RICIN"/>
    <property type="match status" value="1"/>
</dbReference>
<dbReference type="Pfam" id="PF00652">
    <property type="entry name" value="Ricin_B_lectin"/>
    <property type="match status" value="1"/>
</dbReference>
<sequence length="161" mass="17580">APPPRHRVSPSPTPTPTPAPTPAPIRTVRLRNVNDKCIDVPDGNQFNGNGLQLYDCNNDANAQQFVIEPVGSAYSIKVTNGRGFEIVGSSSSNGANVVLGDYSGQDNQLWILEDAGSGYNLIRNKNSNKCIGWALGPDFAPIYQYDCETSNDAQRWKLEDW</sequence>
<gene>
    <name evidence="3" type="ORF">TSOC_013628</name>
</gene>
<dbReference type="SUPFAM" id="SSF50370">
    <property type="entry name" value="Ricin B-like lectins"/>
    <property type="match status" value="1"/>
</dbReference>
<feature type="region of interest" description="Disordered" evidence="1">
    <location>
        <begin position="1"/>
        <end position="24"/>
    </location>
</feature>
<organism evidence="3 4">
    <name type="scientific">Tetrabaena socialis</name>
    <dbReference type="NCBI Taxonomy" id="47790"/>
    <lineage>
        <taxon>Eukaryota</taxon>
        <taxon>Viridiplantae</taxon>
        <taxon>Chlorophyta</taxon>
        <taxon>core chlorophytes</taxon>
        <taxon>Chlorophyceae</taxon>
        <taxon>CS clade</taxon>
        <taxon>Chlamydomonadales</taxon>
        <taxon>Tetrabaenaceae</taxon>
        <taxon>Tetrabaena</taxon>
    </lineage>
</organism>
<feature type="non-terminal residue" evidence="3">
    <location>
        <position position="1"/>
    </location>
</feature>
<dbReference type="AlphaFoldDB" id="A0A2J7ZJV4"/>
<evidence type="ECO:0000259" key="2">
    <source>
        <dbReference type="SMART" id="SM00458"/>
    </source>
</evidence>
<dbReference type="Gene3D" id="2.80.10.50">
    <property type="match status" value="2"/>
</dbReference>
<evidence type="ECO:0000313" key="3">
    <source>
        <dbReference type="EMBL" id="PNH00543.1"/>
    </source>
</evidence>
<protein>
    <submittedName>
        <fullName evidence="3">Beta-agarase AgaB34</fullName>
    </submittedName>
</protein>
<feature type="domain" description="Ricin B lectin" evidence="2">
    <location>
        <begin position="26"/>
        <end position="159"/>
    </location>
</feature>